<feature type="domain" description="Plasmodium falciparum erythrocyte membrane protein-1 N-terminal segment" evidence="6">
    <location>
        <begin position="14"/>
        <end position="50"/>
    </location>
</feature>
<feature type="domain" description="Duffy-binding-like" evidence="8">
    <location>
        <begin position="1155"/>
        <end position="1305"/>
    </location>
</feature>
<proteinExistence type="predicted"/>
<dbReference type="GO" id="GO:0016020">
    <property type="term" value="C:membrane"/>
    <property type="evidence" value="ECO:0007669"/>
    <property type="project" value="InterPro"/>
</dbReference>
<dbReference type="InterPro" id="IPR041480">
    <property type="entry name" value="CIDR1_gamma"/>
</dbReference>
<dbReference type="Pfam" id="PF05424">
    <property type="entry name" value="Duffy_binding"/>
    <property type="match status" value="2"/>
</dbReference>
<feature type="compositionally biased region" description="Basic and acidic residues" evidence="2">
    <location>
        <begin position="741"/>
        <end position="750"/>
    </location>
</feature>
<evidence type="ECO:0000259" key="7">
    <source>
        <dbReference type="Pfam" id="PF18562"/>
    </source>
</evidence>
<dbReference type="Pfam" id="PF22672">
    <property type="entry name" value="DBL_C"/>
    <property type="match status" value="2"/>
</dbReference>
<evidence type="ECO:0000259" key="4">
    <source>
        <dbReference type="Pfam" id="PF05424"/>
    </source>
</evidence>
<feature type="domain" description="Duffy-binding-like" evidence="3">
    <location>
        <begin position="1429"/>
        <end position="1573"/>
    </location>
</feature>
<dbReference type="InterPro" id="IPR004258">
    <property type="entry name" value="DBL"/>
</dbReference>
<dbReference type="Proteomes" id="UP000030666">
    <property type="component" value="Unassembled WGS sequence"/>
</dbReference>
<dbReference type="Pfam" id="PF03011">
    <property type="entry name" value="PFEMP"/>
    <property type="match status" value="2"/>
</dbReference>
<accession>W7F950</accession>
<evidence type="ECO:0008006" key="10">
    <source>
        <dbReference type="Google" id="ProtNLM"/>
    </source>
</evidence>
<dbReference type="InterPro" id="IPR044932">
    <property type="entry name" value="PfEMP1_ATS_sf"/>
</dbReference>
<feature type="domain" description="Duffy-binding-like" evidence="3">
    <location>
        <begin position="596"/>
        <end position="741"/>
    </location>
</feature>
<feature type="region of interest" description="Disordered" evidence="2">
    <location>
        <begin position="729"/>
        <end position="825"/>
    </location>
</feature>
<dbReference type="Gene3D" id="1.10.1900.40">
    <property type="entry name" value="Acidic terminal segments, variant surface antigen of PfEMP1"/>
    <property type="match status" value="2"/>
</dbReference>
<evidence type="ECO:0000313" key="9">
    <source>
        <dbReference type="EMBL" id="EUT71236.1"/>
    </source>
</evidence>
<dbReference type="FunFam" id="1.20.1310.20:FF:000001">
    <property type="entry name" value="Erythrocyte membrane protein 1, PfEMP1"/>
    <property type="match status" value="1"/>
</dbReference>
<evidence type="ECO:0000256" key="1">
    <source>
        <dbReference type="SAM" id="Coils"/>
    </source>
</evidence>
<feature type="region of interest" description="Disordered" evidence="2">
    <location>
        <begin position="1811"/>
        <end position="1842"/>
    </location>
</feature>
<feature type="domain" description="Duffy-binding-like" evidence="8">
    <location>
        <begin position="319"/>
        <end position="482"/>
    </location>
</feature>
<feature type="compositionally biased region" description="Basic and acidic residues" evidence="2">
    <location>
        <begin position="1940"/>
        <end position="1951"/>
    </location>
</feature>
<feature type="compositionally biased region" description="Basic and acidic residues" evidence="2">
    <location>
        <begin position="816"/>
        <end position="825"/>
    </location>
</feature>
<feature type="region of interest" description="Disordered" evidence="2">
    <location>
        <begin position="1580"/>
        <end position="1685"/>
    </location>
</feature>
<dbReference type="Pfam" id="PF15445">
    <property type="entry name" value="ATS"/>
    <property type="match status" value="1"/>
</dbReference>
<gene>
    <name evidence="9" type="ORF">PFAG_06065</name>
</gene>
<feature type="compositionally biased region" description="Acidic residues" evidence="2">
    <location>
        <begin position="1585"/>
        <end position="1600"/>
    </location>
</feature>
<feature type="domain" description="Cysteine-rich interdomain region 1 gamma" evidence="7">
    <location>
        <begin position="1354"/>
        <end position="1413"/>
    </location>
</feature>
<feature type="region of interest" description="Disordered" evidence="2">
    <location>
        <begin position="1922"/>
        <end position="1951"/>
    </location>
</feature>
<dbReference type="FunFam" id="1.20.58.830:FF:000005">
    <property type="entry name" value="Erythrocyte membrane protein 1, PfEMP1"/>
    <property type="match status" value="1"/>
</dbReference>
<evidence type="ECO:0000259" key="8">
    <source>
        <dbReference type="Pfam" id="PF22672"/>
    </source>
</evidence>
<evidence type="ECO:0000259" key="5">
    <source>
        <dbReference type="Pfam" id="PF15445"/>
    </source>
</evidence>
<feature type="compositionally biased region" description="Polar residues" evidence="2">
    <location>
        <begin position="1922"/>
        <end position="1939"/>
    </location>
</feature>
<dbReference type="SUPFAM" id="SSF140924">
    <property type="entry name" value="Duffy binding domain-like"/>
    <property type="match status" value="4"/>
</dbReference>
<dbReference type="InterPro" id="IPR008602">
    <property type="entry name" value="Duffy-antigen-binding"/>
</dbReference>
<feature type="domain" description="Duffy-antigen binding" evidence="4">
    <location>
        <begin position="112"/>
        <end position="315"/>
    </location>
</feature>
<keyword evidence="1" id="KW-0175">Coiled coil</keyword>
<dbReference type="InterPro" id="IPR042202">
    <property type="entry name" value="Duffy-ag-bd_sf"/>
</dbReference>
<feature type="compositionally biased region" description="Basic and acidic residues" evidence="2">
    <location>
        <begin position="1002"/>
        <end position="1014"/>
    </location>
</feature>
<feature type="compositionally biased region" description="Basic and acidic residues" evidence="2">
    <location>
        <begin position="1636"/>
        <end position="1650"/>
    </location>
</feature>
<feature type="domain" description="Plasmodium falciparum erythrocyte membrane protein 1 acidic terminal segment" evidence="5">
    <location>
        <begin position="1690"/>
        <end position="2017"/>
    </location>
</feature>
<dbReference type="Gene3D" id="1.20.58.830">
    <property type="match status" value="2"/>
</dbReference>
<dbReference type="Gene3D" id="1.20.58.1930">
    <property type="match status" value="2"/>
</dbReference>
<name>W7F950_PLAFA</name>
<protein>
    <recommendedName>
        <fullName evidence="10">Erythrocyte membrane protein 1</fullName>
    </recommendedName>
</protein>
<feature type="region of interest" description="Disordered" evidence="2">
    <location>
        <begin position="899"/>
        <end position="943"/>
    </location>
</feature>
<feature type="compositionally biased region" description="Acidic residues" evidence="2">
    <location>
        <begin position="773"/>
        <end position="804"/>
    </location>
</feature>
<dbReference type="InterPro" id="IPR029210">
    <property type="entry name" value="PfEMP1_NTS"/>
</dbReference>
<dbReference type="Gene3D" id="1.20.1310.20">
    <property type="entry name" value="Duffy-antigen binding domain"/>
    <property type="match status" value="2"/>
</dbReference>
<feature type="non-terminal residue" evidence="9">
    <location>
        <position position="2017"/>
    </location>
</feature>
<evidence type="ECO:0000256" key="2">
    <source>
        <dbReference type="SAM" id="MobiDB-lite"/>
    </source>
</evidence>
<dbReference type="Pfam" id="PF15447">
    <property type="entry name" value="NTS"/>
    <property type="match status" value="1"/>
</dbReference>
<dbReference type="FunFam" id="1.10.1900.40:FF:000002">
    <property type="entry name" value="Erythrocyte membrane protein 1, PfEMP1"/>
    <property type="match status" value="1"/>
</dbReference>
<reference evidence="9" key="1">
    <citation type="submission" date="2013-02" db="EMBL/GenBank/DDBJ databases">
        <title>The Genome Sequence of Plasmodium falciparum Santa Lucia.</title>
        <authorList>
            <consortium name="The Broad Institute Genome Sequencing Platform"/>
            <consortium name="The Broad Institute Genome Sequencing Center for Infectious Disease"/>
            <person name="Neafsey D."/>
            <person name="Cheeseman I."/>
            <person name="Volkman S."/>
            <person name="Adams J."/>
            <person name="Walker B."/>
            <person name="Young S.K."/>
            <person name="Zeng Q."/>
            <person name="Gargeya S."/>
            <person name="Fitzgerald M."/>
            <person name="Haas B."/>
            <person name="Abouelleil A."/>
            <person name="Alvarado L."/>
            <person name="Arachchi H.M."/>
            <person name="Berlin A.M."/>
            <person name="Chapman S.B."/>
            <person name="Dewar J."/>
            <person name="Goldberg J."/>
            <person name="Griggs A."/>
            <person name="Gujja S."/>
            <person name="Hansen M."/>
            <person name="Howarth C."/>
            <person name="Imamovic A."/>
            <person name="Larimer J."/>
            <person name="McCowan C."/>
            <person name="Murphy C."/>
            <person name="Neiman D."/>
            <person name="Pearson M."/>
            <person name="Priest M."/>
            <person name="Roberts A."/>
            <person name="Saif S."/>
            <person name="Shea T."/>
            <person name="Sisk P."/>
            <person name="Sykes S."/>
            <person name="Wortman J."/>
            <person name="Nusbaum C."/>
            <person name="Birren B."/>
        </authorList>
    </citation>
    <scope>NUCLEOTIDE SEQUENCE [LARGE SCALE GENOMIC DNA]</scope>
    <source>
        <strain evidence="9">Santa Lucia</strain>
    </source>
</reference>
<dbReference type="InterPro" id="IPR054595">
    <property type="entry name" value="DBL_C"/>
</dbReference>
<dbReference type="FunFam" id="1.20.58.830:FF:000002">
    <property type="entry name" value="Erythrocyte membrane protein 1, PfEMP1"/>
    <property type="match status" value="1"/>
</dbReference>
<dbReference type="InterPro" id="IPR029211">
    <property type="entry name" value="PfEMP1_ATS"/>
</dbReference>
<feature type="coiled-coil region" evidence="1">
    <location>
        <begin position="1221"/>
        <end position="1248"/>
    </location>
</feature>
<organism evidence="9">
    <name type="scientific">Plasmodium falciparum Santa Lucia</name>
    <dbReference type="NCBI Taxonomy" id="478859"/>
    <lineage>
        <taxon>Eukaryota</taxon>
        <taxon>Sar</taxon>
        <taxon>Alveolata</taxon>
        <taxon>Apicomplexa</taxon>
        <taxon>Aconoidasida</taxon>
        <taxon>Haemosporida</taxon>
        <taxon>Plasmodiidae</taxon>
        <taxon>Plasmodium</taxon>
        <taxon>Plasmodium (Laverania)</taxon>
    </lineage>
</organism>
<dbReference type="EMBL" id="KI928852">
    <property type="protein sequence ID" value="EUT71236.1"/>
    <property type="molecule type" value="Genomic_DNA"/>
</dbReference>
<sequence length="2017" mass="228748">MAPASDGDGTQDKDAKEVLDEFGQKVYEEKVKSDAKIYKDDLKGLLSLATASEETAGSNDPCEFKYDELLGGKSNRYPCANRSPVRFSDESRSQCTYNRIKDSDSSNGKDCGACAPFRRLSVCDRNLELMNRKKNKARHKLLLDVCLAAKFEAESLIPDHAHYVAKYGDSGSTICTVLARSFADIGDIVRGKDLYLGYDDKEKKQRQQLEDKLKDIFTQIHNGLPEGKKSRYENDTKNYYKLREDWWTANRATVWKAITCSKKLSNSKYFRLTCDTGKGPSVANHYCRCDGDKPGEDKPNIDPPTYFDYVPQYLRWFEEWAEDFCRKRKHKLENAKKQCRGEDDNKYCSRNGFDCKETIRGINKLVKSEDCTKCSVLCTPFVKWIDNKKLEFEKQKNKYEKEIEKYKNGTSNGTTIKIGNATINNWYVKEFYEKLQDKYGDVKNFLGLLNKETTCKDHPKVEGKSHIDFTEGKTEKTFSHTEYCETCPWCATKEKQNGKWENKDHESDCPYEGITPLDDSKSTEIELLVKDKTGKTMVQKLGSLCNGSKLKYHKWKCYYDQSSEENSGGGDKNYCVLQDGNKDNPQNRTIKSYYTLFLNWIDEMLKDSIDWSKELNSCINNNSGKCIKSCKKHCECFKKWVGKKREEWEQLENRYEKENFSEGIDIPWTPYGILEMYLKNIYLEMIQKDYRKEESVQKMEEIIEKNQEIIVSVKKDNNSITKFLEYEEQEAGQCVSNNPEKNCKPKERKAPSQRPQPTGDRGARILRGRTNSQDDEDDEEEEEEENTSDVEDEGAGEGGQDDVVDTGSSTEDTDESVPKEAVPEVKKDDVKVCKIVDKALDDMGSLTQVCQQKYVIVTIVVRLYSGGESGSSDSNQGSICVPPRRRRLYVGKLQEWAKSDKTEAKSSQGGESSQGTEASASSSSSDSNSVQTTLSSSPSHPRDVDGLRDAFIESAAIETFFLWDRYKKLNTPQSGSSLGGAAGELAAGLGLMPPEVPEGAANDEKNPEEQLKEGKIPKEFKRQMFYTLGDYRDILFGINIGSFKNMEEIQNKIKNVFPDSEKINGKKFEEQRKDFWENYGSHIWYGMLCALSYDANGEKIEMDNDVRDNLIGDTKKKNNKYDYDKVTINSVGPNGDSTSLLNFAKRPPFFRWLQEWGEEFCRKRTDKLKKAKDMCQGYNAGGNKIYCSGDGHDCIEKNLKHNDMFADLVCRDCHKQCRKYKNWIEKKVEEFYKQKNKYEEEFKTLKDNSSGDKNCCKDIEKHKSAADFLKALRHCKDGQTGGEKGNEEYDKNKIDFSNPLKTFGPLEYCKTCPLNGVTCNGSGRGKSGNDQCTAVNGNGETWQSVFNANGENSTANITVEMIDRRGPFIDKNSEKLQKSNDSFKTSPLFKGLRVQNWECKFENENKDVCKLNKFDANIDLNEYTTFKVLIVYWLEDFIEGYYILKKRKVFEQCKENGGNTCDDESKNDCACAKVWIDKKKNEWGDIKNLLNEQYKGDNAKMDPSVRSSLVDLINGFAPKIDKGRHKGSVSLVKLFECFCNNISENSGGNDPVKCLLKKLEDKIGECEKKHPKNRCDTQAKCEEYTPPDDEEPLEETEENQVEAPKICENVLPEPEPEPVVEGDCEAAETPIVPENGEPKEDEQQKEDKDGGPAGPAPAPAPESPAPAAPPSTPRPQPLPSDNTSDILKTTIPFGIALALTSIALLFLKKKPKSPVDLIRVLDIHKGDYGTPTPKSKNRYIPYRSGTYKGKTYIYMEGDSSGDEKYAFMSDTTDVTSSESEYEEMDINDIYVPGSPKYKTLIEVVLEPSGKLSGNTIPTSGKNTPSDTQNDIQNDDIPSSKITDNEWNTLKHDFISNMLQNTQNTEPNILHDNLDNNTNPTPSHNELDQKPFITSIHDRNLLSAEEYSYDMTTNSANNDLYSGQNNLYSDVDSTSGNRGSYSEKNDSLSDNHHPYSGIDLINDSLNSGNQPIDIYDELLKRKENELFGTNHVKQTSIHSVAKPARDDPIHNQLELFHK</sequence>
<feature type="region of interest" description="Disordered" evidence="2">
    <location>
        <begin position="989"/>
        <end position="1014"/>
    </location>
</feature>
<feature type="region of interest" description="Disordered" evidence="2">
    <location>
        <begin position="1865"/>
        <end position="1889"/>
    </location>
</feature>
<feature type="compositionally biased region" description="Pro residues" evidence="2">
    <location>
        <begin position="1654"/>
        <end position="1678"/>
    </location>
</feature>
<feature type="compositionally biased region" description="Low complexity" evidence="2">
    <location>
        <begin position="905"/>
        <end position="939"/>
    </location>
</feature>
<feature type="domain" description="Duffy-antigen binding" evidence="4">
    <location>
        <begin position="879"/>
        <end position="1100"/>
    </location>
</feature>
<evidence type="ECO:0000259" key="6">
    <source>
        <dbReference type="Pfam" id="PF15447"/>
    </source>
</evidence>
<feature type="compositionally biased region" description="Polar residues" evidence="2">
    <location>
        <begin position="1874"/>
        <end position="1883"/>
    </location>
</feature>
<feature type="compositionally biased region" description="Acidic residues" evidence="2">
    <location>
        <begin position="1614"/>
        <end position="1626"/>
    </location>
</feature>
<evidence type="ECO:0000259" key="3">
    <source>
        <dbReference type="Pfam" id="PF03011"/>
    </source>
</evidence>
<dbReference type="Pfam" id="PF18562">
    <property type="entry name" value="CIDR1_gamma"/>
    <property type="match status" value="1"/>
</dbReference>
<dbReference type="GO" id="GO:0046789">
    <property type="term" value="F:host cell surface receptor binding"/>
    <property type="evidence" value="ECO:0007669"/>
    <property type="project" value="InterPro"/>
</dbReference>